<evidence type="ECO:0000313" key="2">
    <source>
        <dbReference type="EMBL" id="KAG1300587.1"/>
    </source>
</evidence>
<dbReference type="SUPFAM" id="SSF53335">
    <property type="entry name" value="S-adenosyl-L-methionine-dependent methyltransferases"/>
    <property type="match status" value="1"/>
</dbReference>
<dbReference type="OrthoDB" id="2013972at2759"/>
<proteinExistence type="predicted"/>
<dbReference type="Proteomes" id="UP000716291">
    <property type="component" value="Unassembled WGS sequence"/>
</dbReference>
<evidence type="ECO:0000259" key="1">
    <source>
        <dbReference type="Pfam" id="PF08241"/>
    </source>
</evidence>
<dbReference type="GO" id="GO:0008757">
    <property type="term" value="F:S-adenosylmethionine-dependent methyltransferase activity"/>
    <property type="evidence" value="ECO:0007669"/>
    <property type="project" value="InterPro"/>
</dbReference>
<accession>A0A9P7BLK9</accession>
<protein>
    <recommendedName>
        <fullName evidence="1">Methyltransferase type 11 domain-containing protein</fullName>
    </recommendedName>
</protein>
<dbReference type="InterPro" id="IPR029063">
    <property type="entry name" value="SAM-dependent_MTases_sf"/>
</dbReference>
<dbReference type="Pfam" id="PF08241">
    <property type="entry name" value="Methyltransf_11"/>
    <property type="match status" value="1"/>
</dbReference>
<dbReference type="AlphaFoldDB" id="A0A9P7BLK9"/>
<evidence type="ECO:0000313" key="3">
    <source>
        <dbReference type="Proteomes" id="UP000716291"/>
    </source>
</evidence>
<dbReference type="InterPro" id="IPR013216">
    <property type="entry name" value="Methyltransf_11"/>
</dbReference>
<dbReference type="CDD" id="cd02440">
    <property type="entry name" value="AdoMet_MTases"/>
    <property type="match status" value="1"/>
</dbReference>
<feature type="domain" description="Methyltransferase type 11" evidence="1">
    <location>
        <begin position="9"/>
        <end position="80"/>
    </location>
</feature>
<reference evidence="2" key="1">
    <citation type="journal article" date="2020" name="Microb. Genom.">
        <title>Genetic diversity of clinical and environmental Mucorales isolates obtained from an investigation of mucormycosis cases among solid organ transplant recipients.</title>
        <authorList>
            <person name="Nguyen M.H."/>
            <person name="Kaul D."/>
            <person name="Muto C."/>
            <person name="Cheng S.J."/>
            <person name="Richter R.A."/>
            <person name="Bruno V.M."/>
            <person name="Liu G."/>
            <person name="Beyhan S."/>
            <person name="Sundermann A.J."/>
            <person name="Mounaud S."/>
            <person name="Pasculle A.W."/>
            <person name="Nierman W.C."/>
            <person name="Driscoll E."/>
            <person name="Cumbie R."/>
            <person name="Clancy C.J."/>
            <person name="Dupont C.L."/>
        </authorList>
    </citation>
    <scope>NUCLEOTIDE SEQUENCE</scope>
    <source>
        <strain evidence="2">GL11</strain>
    </source>
</reference>
<sequence length="209" mass="23937">MSTDYPNCTYAGCDIADMIHDKIKPSQFTFQLGNITERLPYENNTFELAQMRFFVACLRKDQWPDAIKEALRVIKPGGILQMIEIDLKKTEELDPVVEKYMDAIYDECKARGQDPRIVSKLESMLLNSCCELIETSYQHIDFRSPSNSSKRFLWTWIQGAKSTLPILGPKMGIHDKEAQNKFVSDLRHACLTTSSSMFIKAIVVQKLTD</sequence>
<organism evidence="2 3">
    <name type="scientific">Rhizopus oryzae</name>
    <name type="common">Mucormycosis agent</name>
    <name type="synonym">Rhizopus arrhizus var. delemar</name>
    <dbReference type="NCBI Taxonomy" id="64495"/>
    <lineage>
        <taxon>Eukaryota</taxon>
        <taxon>Fungi</taxon>
        <taxon>Fungi incertae sedis</taxon>
        <taxon>Mucoromycota</taxon>
        <taxon>Mucoromycotina</taxon>
        <taxon>Mucoromycetes</taxon>
        <taxon>Mucorales</taxon>
        <taxon>Mucorineae</taxon>
        <taxon>Rhizopodaceae</taxon>
        <taxon>Rhizopus</taxon>
    </lineage>
</organism>
<keyword evidence="3" id="KW-1185">Reference proteome</keyword>
<dbReference type="Gene3D" id="3.40.50.150">
    <property type="entry name" value="Vaccinia Virus protein VP39"/>
    <property type="match status" value="1"/>
</dbReference>
<dbReference type="EMBL" id="JAANQT010003962">
    <property type="protein sequence ID" value="KAG1300587.1"/>
    <property type="molecule type" value="Genomic_DNA"/>
</dbReference>
<name>A0A9P7BLK9_RHIOR</name>
<gene>
    <name evidence="2" type="ORF">G6F64_012558</name>
</gene>
<comment type="caution">
    <text evidence="2">The sequence shown here is derived from an EMBL/GenBank/DDBJ whole genome shotgun (WGS) entry which is preliminary data.</text>
</comment>